<feature type="signal peptide" evidence="1">
    <location>
        <begin position="1"/>
        <end position="36"/>
    </location>
</feature>
<keyword evidence="1" id="KW-0732">Signal</keyword>
<name>A0A1Y1HSG0_KLENI</name>
<dbReference type="Gene3D" id="2.60.120.200">
    <property type="match status" value="1"/>
</dbReference>
<feature type="chain" id="PRO_5012395051" evidence="1">
    <location>
        <begin position="37"/>
        <end position="259"/>
    </location>
</feature>
<dbReference type="AlphaFoldDB" id="A0A1Y1HSG0"/>
<keyword evidence="3" id="KW-1185">Reference proteome</keyword>
<accession>A0A1Y1HSG0</accession>
<dbReference type="SUPFAM" id="SSF49899">
    <property type="entry name" value="Concanavalin A-like lectins/glucanases"/>
    <property type="match status" value="1"/>
</dbReference>
<dbReference type="GO" id="GO:0030246">
    <property type="term" value="F:carbohydrate binding"/>
    <property type="evidence" value="ECO:0007669"/>
    <property type="project" value="UniProtKB-KW"/>
</dbReference>
<dbReference type="InterPro" id="IPR013320">
    <property type="entry name" value="ConA-like_dom_sf"/>
</dbReference>
<gene>
    <name evidence="2" type="ORF">KFL_000690310</name>
</gene>
<dbReference type="OrthoDB" id="9971178at2759"/>
<dbReference type="OMA" id="THRIVWT"/>
<protein>
    <submittedName>
        <fullName evidence="2">Concanavalin A-like lectin/glucanase</fullName>
    </submittedName>
</protein>
<sequence>METVSTELPFQGRMAASTAMFLGLALFASLISSSLATQIQWAGRTWNVRTTGSGTEGPGPNYFSDNVSNVMVDASGKLRLQVTKTGRKWACAELMLPASLGHGTYQWTVTSGAGSLDPNVVFGLFTWDDSPIQAHREIDIEFARWGATPAQDGSNAQWVVQPYDGLDHLQRWLAPPFSASSAPLVVSFRWAPGAIYWAGSQSGKLISTKEYEAEDVPVPGAETVHMNLWLYQANPNVLAGPQNGKTATVFLSNFTFTPL</sequence>
<keyword evidence="2" id="KW-0430">Lectin</keyword>
<dbReference type="EMBL" id="DF237018">
    <property type="protein sequence ID" value="GAQ81053.1"/>
    <property type="molecule type" value="Genomic_DNA"/>
</dbReference>
<evidence type="ECO:0000313" key="2">
    <source>
        <dbReference type="EMBL" id="GAQ81053.1"/>
    </source>
</evidence>
<proteinExistence type="predicted"/>
<dbReference type="Proteomes" id="UP000054558">
    <property type="component" value="Unassembled WGS sequence"/>
</dbReference>
<reference evidence="2 3" key="1">
    <citation type="journal article" date="2014" name="Nat. Commun.">
        <title>Klebsormidium flaccidum genome reveals primary factors for plant terrestrial adaptation.</title>
        <authorList>
            <person name="Hori K."/>
            <person name="Maruyama F."/>
            <person name="Fujisawa T."/>
            <person name="Togashi T."/>
            <person name="Yamamoto N."/>
            <person name="Seo M."/>
            <person name="Sato S."/>
            <person name="Yamada T."/>
            <person name="Mori H."/>
            <person name="Tajima N."/>
            <person name="Moriyama T."/>
            <person name="Ikeuchi M."/>
            <person name="Watanabe M."/>
            <person name="Wada H."/>
            <person name="Kobayashi K."/>
            <person name="Saito M."/>
            <person name="Masuda T."/>
            <person name="Sasaki-Sekimoto Y."/>
            <person name="Mashiguchi K."/>
            <person name="Awai K."/>
            <person name="Shimojima M."/>
            <person name="Masuda S."/>
            <person name="Iwai M."/>
            <person name="Nobusawa T."/>
            <person name="Narise T."/>
            <person name="Kondo S."/>
            <person name="Saito H."/>
            <person name="Sato R."/>
            <person name="Murakawa M."/>
            <person name="Ihara Y."/>
            <person name="Oshima-Yamada Y."/>
            <person name="Ohtaka K."/>
            <person name="Satoh M."/>
            <person name="Sonobe K."/>
            <person name="Ishii M."/>
            <person name="Ohtani R."/>
            <person name="Kanamori-Sato M."/>
            <person name="Honoki R."/>
            <person name="Miyazaki D."/>
            <person name="Mochizuki H."/>
            <person name="Umetsu J."/>
            <person name="Higashi K."/>
            <person name="Shibata D."/>
            <person name="Kamiya Y."/>
            <person name="Sato N."/>
            <person name="Nakamura Y."/>
            <person name="Tabata S."/>
            <person name="Ida S."/>
            <person name="Kurokawa K."/>
            <person name="Ohta H."/>
        </authorList>
    </citation>
    <scope>NUCLEOTIDE SEQUENCE [LARGE SCALE GENOMIC DNA]</scope>
    <source>
        <strain evidence="2 3">NIES-2285</strain>
    </source>
</reference>
<evidence type="ECO:0000313" key="3">
    <source>
        <dbReference type="Proteomes" id="UP000054558"/>
    </source>
</evidence>
<evidence type="ECO:0000256" key="1">
    <source>
        <dbReference type="SAM" id="SignalP"/>
    </source>
</evidence>
<organism evidence="2 3">
    <name type="scientific">Klebsormidium nitens</name>
    <name type="common">Green alga</name>
    <name type="synonym">Ulothrix nitens</name>
    <dbReference type="NCBI Taxonomy" id="105231"/>
    <lineage>
        <taxon>Eukaryota</taxon>
        <taxon>Viridiplantae</taxon>
        <taxon>Streptophyta</taxon>
        <taxon>Klebsormidiophyceae</taxon>
        <taxon>Klebsormidiales</taxon>
        <taxon>Klebsormidiaceae</taxon>
        <taxon>Klebsormidium</taxon>
    </lineage>
</organism>